<sequence length="238" mass="27238">MNISKSQIISVILAILAVAYVLSVVFKLKEIPIFSRALIFPLFAVHYFLQSKKTDYFFLGFLVLFSMSEILIIFDAVDSFPSYYVGNGMCILAYFSLALFFIKKISFLVLFNRFKTFVTVLLVLSSYIVYVLNSIVLDESGIHVWSIDFFLESFYNLSITMVLSLSLLNYLCRDSKDDLLLFLATACIVFSEMVHLASFYISEVYILGLTNAILLTAGFSLVHFYITSKVNTYYRVLF</sequence>
<dbReference type="RefSeq" id="WP_148368669.1">
    <property type="nucleotide sequence ID" value="NZ_VSKM01000003.1"/>
</dbReference>
<dbReference type="EMBL" id="VSKM01000003">
    <property type="protein sequence ID" value="TYB77380.1"/>
    <property type="molecule type" value="Genomic_DNA"/>
</dbReference>
<feature type="transmembrane region" description="Helical" evidence="1">
    <location>
        <begin position="153"/>
        <end position="172"/>
    </location>
</feature>
<feature type="transmembrane region" description="Helical" evidence="1">
    <location>
        <begin position="33"/>
        <end position="49"/>
    </location>
</feature>
<gene>
    <name evidence="2" type="ORF">ES676_03550</name>
</gene>
<proteinExistence type="predicted"/>
<keyword evidence="1" id="KW-1133">Transmembrane helix</keyword>
<accession>A0A8H2LG98</accession>
<evidence type="ECO:0000313" key="3">
    <source>
        <dbReference type="Proteomes" id="UP000323324"/>
    </source>
</evidence>
<keyword evidence="3" id="KW-1185">Reference proteome</keyword>
<comment type="caution">
    <text evidence="2">The sequence shown here is derived from an EMBL/GenBank/DDBJ whole genome shotgun (WGS) entry which is preliminary data.</text>
</comment>
<feature type="transmembrane region" description="Helical" evidence="1">
    <location>
        <begin position="56"/>
        <end position="77"/>
    </location>
</feature>
<name>A0A8H2LG98_9FLAO</name>
<evidence type="ECO:0000256" key="1">
    <source>
        <dbReference type="SAM" id="Phobius"/>
    </source>
</evidence>
<feature type="transmembrane region" description="Helical" evidence="1">
    <location>
        <begin position="83"/>
        <end position="102"/>
    </location>
</feature>
<feature type="transmembrane region" description="Helical" evidence="1">
    <location>
        <begin position="204"/>
        <end position="226"/>
    </location>
</feature>
<organism evidence="2 3">
    <name type="scientific">Bizionia saleffrena</name>
    <dbReference type="NCBI Taxonomy" id="291189"/>
    <lineage>
        <taxon>Bacteria</taxon>
        <taxon>Pseudomonadati</taxon>
        <taxon>Bacteroidota</taxon>
        <taxon>Flavobacteriia</taxon>
        <taxon>Flavobacteriales</taxon>
        <taxon>Flavobacteriaceae</taxon>
        <taxon>Bizionia</taxon>
    </lineage>
</organism>
<dbReference type="Proteomes" id="UP000323324">
    <property type="component" value="Unassembled WGS sequence"/>
</dbReference>
<feature type="transmembrane region" description="Helical" evidence="1">
    <location>
        <begin position="179"/>
        <end position="198"/>
    </location>
</feature>
<keyword evidence="1" id="KW-0472">Membrane</keyword>
<feature type="transmembrane region" description="Helical" evidence="1">
    <location>
        <begin position="114"/>
        <end position="133"/>
    </location>
</feature>
<protein>
    <submittedName>
        <fullName evidence="2">Uncharacterized protein</fullName>
    </submittedName>
</protein>
<dbReference type="AlphaFoldDB" id="A0A8H2LG98"/>
<reference evidence="2 3" key="1">
    <citation type="submission" date="2019-08" db="EMBL/GenBank/DDBJ databases">
        <title>Genomes of Antarctic Bizionia species.</title>
        <authorList>
            <person name="Bowman J.P."/>
        </authorList>
    </citation>
    <scope>NUCLEOTIDE SEQUENCE [LARGE SCALE GENOMIC DNA]</scope>
    <source>
        <strain evidence="2 3">HFD</strain>
    </source>
</reference>
<evidence type="ECO:0000313" key="2">
    <source>
        <dbReference type="EMBL" id="TYB77380.1"/>
    </source>
</evidence>
<keyword evidence="1" id="KW-0812">Transmembrane</keyword>